<dbReference type="OrthoDB" id="277159at2759"/>
<gene>
    <name evidence="1" type="ORF">STCU_02939</name>
</gene>
<dbReference type="AlphaFoldDB" id="S9UTH1"/>
<organism evidence="1 2">
    <name type="scientific">Strigomonas culicis</name>
    <dbReference type="NCBI Taxonomy" id="28005"/>
    <lineage>
        <taxon>Eukaryota</taxon>
        <taxon>Discoba</taxon>
        <taxon>Euglenozoa</taxon>
        <taxon>Kinetoplastea</taxon>
        <taxon>Metakinetoplastina</taxon>
        <taxon>Trypanosomatida</taxon>
        <taxon>Trypanosomatidae</taxon>
        <taxon>Strigomonadinae</taxon>
        <taxon>Strigomonas</taxon>
    </lineage>
</organism>
<evidence type="ECO:0000313" key="1">
    <source>
        <dbReference type="EMBL" id="EPY32183.1"/>
    </source>
</evidence>
<proteinExistence type="predicted"/>
<dbReference type="Proteomes" id="UP000015354">
    <property type="component" value="Unassembled WGS sequence"/>
</dbReference>
<accession>S9UTH1</accession>
<evidence type="ECO:0000313" key="2">
    <source>
        <dbReference type="Proteomes" id="UP000015354"/>
    </source>
</evidence>
<name>S9UTH1_9TRYP</name>
<keyword evidence="2" id="KW-1185">Reference proteome</keyword>
<dbReference type="SUPFAM" id="SSF57997">
    <property type="entry name" value="Tropomyosin"/>
    <property type="match status" value="1"/>
</dbReference>
<sequence length="214" mass="24468">MASRTPRATSLGPDLTAESTVAEIQQRIQALSELLEKTGRRLQYTDRMHDRHRVIIDELRGHVARLEEHFTKSQSEMAYVQQQLEFVVVSLEKERGIVADHTEQLRLFAGEATRHGGLDHGGAASKPLVLVLANWLYMPVIHFAKGFYTLLYPIINTAQSLSLFNSEVLQRYTNEHLRSRWNNERKGDLLDMLQRGTYDPAPHAAFYKPSATER</sequence>
<comment type="caution">
    <text evidence="1">The sequence shown here is derived from an EMBL/GenBank/DDBJ whole genome shotgun (WGS) entry which is preliminary data.</text>
</comment>
<dbReference type="EMBL" id="ATMH01002939">
    <property type="protein sequence ID" value="EPY32183.1"/>
    <property type="molecule type" value="Genomic_DNA"/>
</dbReference>
<reference evidence="1 2" key="1">
    <citation type="journal article" date="2013" name="PLoS ONE">
        <title>Predicting the Proteins of Angomonas deanei, Strigomonas culicis and Their Respective Endosymbionts Reveals New Aspects of the Trypanosomatidae Family.</title>
        <authorList>
            <person name="Motta M.C."/>
            <person name="Martins A.C."/>
            <person name="de Souza S.S."/>
            <person name="Catta-Preta C.M."/>
            <person name="Silva R."/>
            <person name="Klein C.C."/>
            <person name="de Almeida L.G."/>
            <person name="de Lima Cunha O."/>
            <person name="Ciapina L.P."/>
            <person name="Brocchi M."/>
            <person name="Colabardini A.C."/>
            <person name="de Araujo Lima B."/>
            <person name="Machado C.R."/>
            <person name="de Almeida Soares C.M."/>
            <person name="Probst C.M."/>
            <person name="de Menezes C.B."/>
            <person name="Thompson C.E."/>
            <person name="Bartholomeu D.C."/>
            <person name="Gradia D.F."/>
            <person name="Pavoni D.P."/>
            <person name="Grisard E.C."/>
            <person name="Fantinatti-Garboggini F."/>
            <person name="Marchini F.K."/>
            <person name="Rodrigues-Luiz G.F."/>
            <person name="Wagner G."/>
            <person name="Goldman G.H."/>
            <person name="Fietto J.L."/>
            <person name="Elias M.C."/>
            <person name="Goldman M.H."/>
            <person name="Sagot M.F."/>
            <person name="Pereira M."/>
            <person name="Stoco P.H."/>
            <person name="de Mendonca-Neto R.P."/>
            <person name="Teixeira S.M."/>
            <person name="Maciel T.E."/>
            <person name="de Oliveira Mendes T.A."/>
            <person name="Urmenyi T.P."/>
            <person name="de Souza W."/>
            <person name="Schenkman S."/>
            <person name="de Vasconcelos A.T."/>
        </authorList>
    </citation>
    <scope>NUCLEOTIDE SEQUENCE [LARGE SCALE GENOMIC DNA]</scope>
</reference>
<protein>
    <submittedName>
        <fullName evidence="1">Uncharacterized protein</fullName>
    </submittedName>
</protein>